<dbReference type="AlphaFoldDB" id="A0AAD8CA84"/>
<comment type="caution">
    <text evidence="1">The sequence shown here is derived from an EMBL/GenBank/DDBJ whole genome shotgun (WGS) entry which is preliminary data.</text>
</comment>
<protein>
    <submittedName>
        <fullName evidence="1">Polymorphic transmembrane cluster 2 transmembrane protein 11</fullName>
    </submittedName>
</protein>
<proteinExistence type="predicted"/>
<name>A0AAD8CA84_BIOPF</name>
<feature type="non-terminal residue" evidence="1">
    <location>
        <position position="66"/>
    </location>
</feature>
<sequence length="66" mass="7518">TDRVNGSVAYKHKKVNGSEFFNTYCTFSPLMKPENGQFKVMVTMYPNITGKDSDIQYGTSNIFELQ</sequence>
<gene>
    <name evidence="1" type="ORF">Bpfe_001329</name>
</gene>
<reference evidence="1" key="2">
    <citation type="submission" date="2023-04" db="EMBL/GenBank/DDBJ databases">
        <authorList>
            <person name="Bu L."/>
            <person name="Lu L."/>
            <person name="Laidemitt M.R."/>
            <person name="Zhang S.M."/>
            <person name="Mutuku M."/>
            <person name="Mkoji G."/>
            <person name="Steinauer M."/>
            <person name="Loker E.S."/>
        </authorList>
    </citation>
    <scope>NUCLEOTIDE SEQUENCE</scope>
    <source>
        <strain evidence="1">KasaAsao</strain>
        <tissue evidence="1">Whole Snail</tissue>
    </source>
</reference>
<keyword evidence="2" id="KW-1185">Reference proteome</keyword>
<evidence type="ECO:0000313" key="2">
    <source>
        <dbReference type="Proteomes" id="UP001233172"/>
    </source>
</evidence>
<reference evidence="1" key="1">
    <citation type="journal article" date="2023" name="PLoS Negl. Trop. Dis.">
        <title>A genome sequence for Biomphalaria pfeifferi, the major vector snail for the human-infecting parasite Schistosoma mansoni.</title>
        <authorList>
            <person name="Bu L."/>
            <person name="Lu L."/>
            <person name="Laidemitt M.R."/>
            <person name="Zhang S.M."/>
            <person name="Mutuku M."/>
            <person name="Mkoji G."/>
            <person name="Steinauer M."/>
            <person name="Loker E.S."/>
        </authorList>
    </citation>
    <scope>NUCLEOTIDE SEQUENCE</scope>
    <source>
        <strain evidence="1">KasaAsao</strain>
    </source>
</reference>
<organism evidence="1 2">
    <name type="scientific">Biomphalaria pfeifferi</name>
    <name type="common">Bloodfluke planorb</name>
    <name type="synonym">Freshwater snail</name>
    <dbReference type="NCBI Taxonomy" id="112525"/>
    <lineage>
        <taxon>Eukaryota</taxon>
        <taxon>Metazoa</taxon>
        <taxon>Spiralia</taxon>
        <taxon>Lophotrochozoa</taxon>
        <taxon>Mollusca</taxon>
        <taxon>Gastropoda</taxon>
        <taxon>Heterobranchia</taxon>
        <taxon>Euthyneura</taxon>
        <taxon>Panpulmonata</taxon>
        <taxon>Hygrophila</taxon>
        <taxon>Lymnaeoidea</taxon>
        <taxon>Planorbidae</taxon>
        <taxon>Biomphalaria</taxon>
    </lineage>
</organism>
<keyword evidence="1" id="KW-0472">Membrane</keyword>
<accession>A0AAD8CA84</accession>
<dbReference type="EMBL" id="JASAOG010000003">
    <property type="protein sequence ID" value="KAK0069147.1"/>
    <property type="molecule type" value="Genomic_DNA"/>
</dbReference>
<feature type="non-terminal residue" evidence="1">
    <location>
        <position position="1"/>
    </location>
</feature>
<dbReference type="Proteomes" id="UP001233172">
    <property type="component" value="Unassembled WGS sequence"/>
</dbReference>
<evidence type="ECO:0000313" key="1">
    <source>
        <dbReference type="EMBL" id="KAK0069147.1"/>
    </source>
</evidence>
<keyword evidence="1" id="KW-0812">Transmembrane</keyword>